<dbReference type="Proteomes" id="UP000298460">
    <property type="component" value="Unassembled WGS sequence"/>
</dbReference>
<dbReference type="RefSeq" id="WP_135548269.1">
    <property type="nucleotide sequence ID" value="NZ_SPQQ01000005.1"/>
</dbReference>
<proteinExistence type="predicted"/>
<gene>
    <name evidence="1" type="ORF">E4K67_15525</name>
</gene>
<evidence type="ECO:0000313" key="1">
    <source>
        <dbReference type="EMBL" id="TGE37264.1"/>
    </source>
</evidence>
<evidence type="ECO:0000313" key="2">
    <source>
        <dbReference type="Proteomes" id="UP000298460"/>
    </source>
</evidence>
<dbReference type="AlphaFoldDB" id="A0A4Z0R3X3"/>
<dbReference type="EMBL" id="SPQQ01000005">
    <property type="protein sequence ID" value="TGE37264.1"/>
    <property type="molecule type" value="Genomic_DNA"/>
</dbReference>
<organism evidence="1 2">
    <name type="scientific">Desulfosporosinus fructosivorans</name>
    <dbReference type="NCBI Taxonomy" id="2018669"/>
    <lineage>
        <taxon>Bacteria</taxon>
        <taxon>Bacillati</taxon>
        <taxon>Bacillota</taxon>
        <taxon>Clostridia</taxon>
        <taxon>Eubacteriales</taxon>
        <taxon>Desulfitobacteriaceae</taxon>
        <taxon>Desulfosporosinus</taxon>
    </lineage>
</organism>
<comment type="caution">
    <text evidence="1">The sequence shown here is derived from an EMBL/GenBank/DDBJ whole genome shotgun (WGS) entry which is preliminary data.</text>
</comment>
<keyword evidence="2" id="KW-1185">Reference proteome</keyword>
<name>A0A4Z0R3X3_9FIRM</name>
<protein>
    <submittedName>
        <fullName evidence="1">Uncharacterized protein</fullName>
    </submittedName>
</protein>
<accession>A0A4Z0R3X3</accession>
<reference evidence="1 2" key="1">
    <citation type="submission" date="2019-03" db="EMBL/GenBank/DDBJ databases">
        <title>Draft Genome Sequence of Desulfosporosinus fructosivorans Strain 63.6F, Isolated from Marine Sediment in the Baltic Sea.</title>
        <authorList>
            <person name="Hausmann B."/>
            <person name="Vandieken V."/>
            <person name="Pjevac P."/>
            <person name="Schreck K."/>
            <person name="Herbold C.W."/>
            <person name="Loy A."/>
        </authorList>
    </citation>
    <scope>NUCLEOTIDE SEQUENCE [LARGE SCALE GENOMIC DNA]</scope>
    <source>
        <strain evidence="1 2">63.6F</strain>
    </source>
</reference>
<sequence>MITKESIDASNNFSWKTYEGSEGEKYFTEKARKLYFGTASDVDFVQKFHVVSSGWVEKFDKIDTESPSIEFITYRKIEDINQVVREFRSKIIYSIQFENGKWLIDEIQFEKL</sequence>